<feature type="region of interest" description="Disordered" evidence="2">
    <location>
        <begin position="997"/>
        <end position="1199"/>
    </location>
</feature>
<feature type="compositionally biased region" description="Basic and acidic residues" evidence="2">
    <location>
        <begin position="522"/>
        <end position="533"/>
    </location>
</feature>
<feature type="region of interest" description="Disordered" evidence="2">
    <location>
        <begin position="1"/>
        <end position="488"/>
    </location>
</feature>
<feature type="region of interest" description="Disordered" evidence="2">
    <location>
        <begin position="1482"/>
        <end position="1510"/>
    </location>
</feature>
<feature type="compositionally biased region" description="Basic and acidic residues" evidence="2">
    <location>
        <begin position="997"/>
        <end position="1008"/>
    </location>
</feature>
<protein>
    <submittedName>
        <fullName evidence="3">Uncharacterized protein</fullName>
    </submittedName>
</protein>
<feature type="compositionally biased region" description="Basic and acidic residues" evidence="2">
    <location>
        <begin position="850"/>
        <end position="859"/>
    </location>
</feature>
<feature type="compositionally biased region" description="Polar residues" evidence="2">
    <location>
        <begin position="670"/>
        <end position="680"/>
    </location>
</feature>
<evidence type="ECO:0000256" key="2">
    <source>
        <dbReference type="SAM" id="MobiDB-lite"/>
    </source>
</evidence>
<feature type="compositionally biased region" description="Basic and acidic residues" evidence="2">
    <location>
        <begin position="964"/>
        <end position="973"/>
    </location>
</feature>
<feature type="compositionally biased region" description="Basic and acidic residues" evidence="2">
    <location>
        <begin position="473"/>
        <end position="485"/>
    </location>
</feature>
<feature type="compositionally biased region" description="Polar residues" evidence="2">
    <location>
        <begin position="1079"/>
        <end position="1092"/>
    </location>
</feature>
<feature type="compositionally biased region" description="Basic and acidic residues" evidence="2">
    <location>
        <begin position="717"/>
        <end position="733"/>
    </location>
</feature>
<feature type="region of interest" description="Disordered" evidence="2">
    <location>
        <begin position="1356"/>
        <end position="1393"/>
    </location>
</feature>
<dbReference type="EMBL" id="CDMZ01000499">
    <property type="protein sequence ID" value="CEM15661.1"/>
    <property type="molecule type" value="Genomic_DNA"/>
</dbReference>
<feature type="coiled-coil region" evidence="1">
    <location>
        <begin position="1453"/>
        <end position="1480"/>
    </location>
</feature>
<accession>A0A0G4FN94</accession>
<feature type="compositionally biased region" description="Basic and acidic residues" evidence="2">
    <location>
        <begin position="140"/>
        <end position="153"/>
    </location>
</feature>
<feature type="compositionally biased region" description="Gly residues" evidence="2">
    <location>
        <begin position="305"/>
        <end position="315"/>
    </location>
</feature>
<feature type="compositionally biased region" description="Basic and acidic residues" evidence="2">
    <location>
        <begin position="1127"/>
        <end position="1140"/>
    </location>
</feature>
<dbReference type="VEuPathDB" id="CryptoDB:Cvel_17889"/>
<feature type="compositionally biased region" description="Basic and acidic residues" evidence="2">
    <location>
        <begin position="740"/>
        <end position="751"/>
    </location>
</feature>
<feature type="compositionally biased region" description="Low complexity" evidence="2">
    <location>
        <begin position="1050"/>
        <end position="1059"/>
    </location>
</feature>
<feature type="compositionally biased region" description="Basic and acidic residues" evidence="2">
    <location>
        <begin position="190"/>
        <end position="205"/>
    </location>
</feature>
<feature type="compositionally biased region" description="Basic and acidic residues" evidence="2">
    <location>
        <begin position="70"/>
        <end position="103"/>
    </location>
</feature>
<feature type="compositionally biased region" description="Pro residues" evidence="2">
    <location>
        <begin position="509"/>
        <end position="519"/>
    </location>
</feature>
<feature type="region of interest" description="Disordered" evidence="2">
    <location>
        <begin position="503"/>
        <end position="859"/>
    </location>
</feature>
<feature type="compositionally biased region" description="Basic and acidic residues" evidence="2">
    <location>
        <begin position="578"/>
        <end position="611"/>
    </location>
</feature>
<feature type="compositionally biased region" description="Basic and acidic residues" evidence="2">
    <location>
        <begin position="1356"/>
        <end position="1373"/>
    </location>
</feature>
<feature type="compositionally biased region" description="Acidic residues" evidence="2">
    <location>
        <begin position="1103"/>
        <end position="1113"/>
    </location>
</feature>
<proteinExistence type="predicted"/>
<keyword evidence="1" id="KW-0175">Coiled coil</keyword>
<feature type="compositionally biased region" description="Basic and acidic residues" evidence="2">
    <location>
        <begin position="800"/>
        <end position="842"/>
    </location>
</feature>
<feature type="compositionally biased region" description="Polar residues" evidence="2">
    <location>
        <begin position="10"/>
        <end position="20"/>
    </location>
</feature>
<feature type="compositionally biased region" description="Basic and acidic residues" evidence="2">
    <location>
        <begin position="937"/>
        <end position="952"/>
    </location>
</feature>
<gene>
    <name evidence="3" type="ORF">Cvel_17889</name>
</gene>
<feature type="compositionally biased region" description="Basic and acidic residues" evidence="2">
    <location>
        <begin position="1032"/>
        <end position="1049"/>
    </location>
</feature>
<name>A0A0G4FN94_9ALVE</name>
<feature type="compositionally biased region" description="Acidic residues" evidence="2">
    <location>
        <begin position="1186"/>
        <end position="1196"/>
    </location>
</feature>
<organism evidence="3">
    <name type="scientific">Chromera velia CCMP2878</name>
    <dbReference type="NCBI Taxonomy" id="1169474"/>
    <lineage>
        <taxon>Eukaryota</taxon>
        <taxon>Sar</taxon>
        <taxon>Alveolata</taxon>
        <taxon>Colpodellida</taxon>
        <taxon>Chromeraceae</taxon>
        <taxon>Chromera</taxon>
    </lineage>
</organism>
<sequence length="1510" mass="164880">MEASVRGLSSVDSHPYQASFSDAPGRYGTQKISGLSCEGHGLTLHERDRPGPIHKAFSHAGPVRPLHPSADVKEEREGRKAKAKEELRDLLRGRRQNLREKKSGMKGQNDVTTSECALPGYSSVPAVHSRSLSCLSFPVRGEEEADPHTHEPRPPPLPPTGERPKRGPSSTEYRREIFSHDPSASHKQRRTEVGQEEKHPDRNPLEHSAFSQTSSSSALRDLLRERPRSRRGARRGEGDGTSKRHTPASPLSLSSAGPPASPSPSVRVSLLGVRTPVSTPLTCPADGGPVSLPLAGGDGAQVRQGGAGGERGNGGWRDRGSELRGSVQEIWGTSDDDSDSTGFAESVETELIRILAGRGGKEKRKDQMGSSSQNNVKARKRNGGMWAEGGRAPIHGDLVSVRSTAAEPLPPHGSSSASARPCGETAECPVESGWATPVIESPSLPSRRAGRPTDRQGNANEAQRRGGVQPSTEEGKVKETGREDPLLSLLRMFPSKTSLRQLAETRCLPVPPLPPPPQPVSFEEKPSPERKGGATEVPSQASLSIPTPPDPFVSPLTLSFKRETPPFVSPSLPTAPLVKHETDIPQESAREGDLEKDFPQTARREHQRDMPDASSASSVRRGIQTAVASSRHSPLGRVRTEQESPEGGADTETHLKRRELQNTPPALPCPSSSRLKQRPTSPSPVRASPHPSSPIQERAHSPLTARQKPLQTVSMSREVKEDGGDKEEGREGDPPTVIRTKGDVYRSRVNGELRQQGGVRLQFSTSASPRSLEAQEEKGGNEPPGVPLVPTSPSHISLTVEERGTEQSRNLRVENREEGGEGEERGGEIRVVQEEAKEKRSFEQSSFFPKRNEEEGEKVSEADAEVIICSPGCVAPRQAVCSPTAASSVPASREVGMDSENGEPFRPPSSQRPLNAWGEEGGGSFERKKGVTAGSTKFDREEGQRILEDERGRNVRMRLVETERQRQVVKGEDSDSPSSPFSVPSLSCLWSLSINRNQKEKVPRETTRLSRGKGGGSAGWRETVAKCTASLGHREALHNKAERSRESLEPLRSSRSQGRGVDEGRGGFGFAGDADETETVSFVASAAPQTPSIARASRFLELPDCEEEEEDLEAAIMRMHSPPRPPSLREVRTEHHERGRGGGRGTLPSVREGGEQEGPQYVQEGEGEETEQGLGLDECGGHADYSESEGEEEERELDPRLAALGVCEEDVRDVHASWSALFRSLKALAAGGGDKTLPPSEEVRLTVGSPASQTHFGISVGSEDTKTAPLTSEDAPFLFTADGEGEGENPHCLRETDTAREKLQREEEEMVCDEKPQAVKTKKKKRALSEIKTLLTSFLSHVCSVQQNIILARVEREKEREREDERQREKKEGWGPPGRSRMAQQTAAGEGVGGLRESMALARSADNQELLESLWSRVAALESEVQKREEEERRLCVQLSSAKRALGVREREEAELEHMLRETEKRLETEAMENKRLRLEMRGGWGDRGDGAEGEREWTEGEEERRLECK</sequence>
<evidence type="ECO:0000256" key="1">
    <source>
        <dbReference type="SAM" id="Coils"/>
    </source>
</evidence>
<feature type="region of interest" description="Disordered" evidence="2">
    <location>
        <begin position="883"/>
        <end position="952"/>
    </location>
</feature>
<feature type="compositionally biased region" description="Basic and acidic residues" evidence="2">
    <location>
        <begin position="651"/>
        <end position="660"/>
    </location>
</feature>
<feature type="compositionally biased region" description="Low complexity" evidence="2">
    <location>
        <begin position="247"/>
        <end position="274"/>
    </location>
</feature>
<evidence type="ECO:0000313" key="3">
    <source>
        <dbReference type="EMBL" id="CEM15661.1"/>
    </source>
</evidence>
<feature type="compositionally biased region" description="Low complexity" evidence="2">
    <location>
        <begin position="208"/>
        <end position="217"/>
    </location>
</feature>
<feature type="region of interest" description="Disordered" evidence="2">
    <location>
        <begin position="964"/>
        <end position="983"/>
    </location>
</feature>
<reference evidence="3" key="1">
    <citation type="submission" date="2014-11" db="EMBL/GenBank/DDBJ databases">
        <authorList>
            <person name="Otto D Thomas"/>
            <person name="Naeem Raeece"/>
        </authorList>
    </citation>
    <scope>NUCLEOTIDE SEQUENCE</scope>
</reference>